<dbReference type="EMBL" id="JAVIJP010000053">
    <property type="protein sequence ID" value="KAL3624624.1"/>
    <property type="molecule type" value="Genomic_DNA"/>
</dbReference>
<keyword evidence="3" id="KW-1185">Reference proteome</keyword>
<protein>
    <recommendedName>
        <fullName evidence="4">Transmembrane protein</fullName>
    </recommendedName>
</protein>
<dbReference type="PANTHER" id="PTHR35708">
    <property type="entry name" value="GB|AAD25831.1"/>
    <property type="match status" value="1"/>
</dbReference>
<dbReference type="PANTHER" id="PTHR35708:SF3">
    <property type="entry name" value="GB|AAD25831.1"/>
    <property type="match status" value="1"/>
</dbReference>
<gene>
    <name evidence="2" type="ORF">CASFOL_031292</name>
</gene>
<accession>A0ABD3C5P7</accession>
<proteinExistence type="predicted"/>
<organism evidence="2 3">
    <name type="scientific">Castilleja foliolosa</name>
    <dbReference type="NCBI Taxonomy" id="1961234"/>
    <lineage>
        <taxon>Eukaryota</taxon>
        <taxon>Viridiplantae</taxon>
        <taxon>Streptophyta</taxon>
        <taxon>Embryophyta</taxon>
        <taxon>Tracheophyta</taxon>
        <taxon>Spermatophyta</taxon>
        <taxon>Magnoliopsida</taxon>
        <taxon>eudicotyledons</taxon>
        <taxon>Gunneridae</taxon>
        <taxon>Pentapetalae</taxon>
        <taxon>asterids</taxon>
        <taxon>lamiids</taxon>
        <taxon>Lamiales</taxon>
        <taxon>Orobanchaceae</taxon>
        <taxon>Pedicularideae</taxon>
        <taxon>Castillejinae</taxon>
        <taxon>Castilleja</taxon>
    </lineage>
</organism>
<evidence type="ECO:0000313" key="3">
    <source>
        <dbReference type="Proteomes" id="UP001632038"/>
    </source>
</evidence>
<sequence>MVCCLCFFQGSKTCLIVSFLAIPIFALFAIFSSSFIIIPITLSLLFILFTTLFPFTISKQTPNTPLNGENTLIANTPSDDDLGNVVTKKSTGEENGPGFSALSLCSESESLDRFSTTSSEEGERSSDIEWPYSVSGRLDCSDESISDEESLIEIGILSGQFVSQEKMFKYDDPKCCSKVCEDNKDFYADFNEDNLIEIDIYMGSIKCSNFGI</sequence>
<feature type="transmembrane region" description="Helical" evidence="1">
    <location>
        <begin position="36"/>
        <end position="57"/>
    </location>
</feature>
<keyword evidence="1" id="KW-0472">Membrane</keyword>
<evidence type="ECO:0008006" key="4">
    <source>
        <dbReference type="Google" id="ProtNLM"/>
    </source>
</evidence>
<evidence type="ECO:0000256" key="1">
    <source>
        <dbReference type="SAM" id="Phobius"/>
    </source>
</evidence>
<keyword evidence="1" id="KW-1133">Transmembrane helix</keyword>
<comment type="caution">
    <text evidence="2">The sequence shown here is derived from an EMBL/GenBank/DDBJ whole genome shotgun (WGS) entry which is preliminary data.</text>
</comment>
<dbReference type="AlphaFoldDB" id="A0ABD3C5P7"/>
<evidence type="ECO:0000313" key="2">
    <source>
        <dbReference type="EMBL" id="KAL3624624.1"/>
    </source>
</evidence>
<keyword evidence="1" id="KW-0812">Transmembrane</keyword>
<reference evidence="3" key="1">
    <citation type="journal article" date="2024" name="IScience">
        <title>Strigolactones Initiate the Formation of Haustorium-like Structures in Castilleja.</title>
        <authorList>
            <person name="Buerger M."/>
            <person name="Peterson D."/>
            <person name="Chory J."/>
        </authorList>
    </citation>
    <scope>NUCLEOTIDE SEQUENCE [LARGE SCALE GENOMIC DNA]</scope>
</reference>
<feature type="transmembrane region" description="Helical" evidence="1">
    <location>
        <begin position="12"/>
        <end position="30"/>
    </location>
</feature>
<name>A0ABD3C5P7_9LAMI</name>
<dbReference type="Proteomes" id="UP001632038">
    <property type="component" value="Unassembled WGS sequence"/>
</dbReference>